<accession>A0A1F4ZCW7</accession>
<reference evidence="1 2" key="1">
    <citation type="journal article" date="2016" name="Nat. Commun.">
        <title>Thousands of microbial genomes shed light on interconnected biogeochemical processes in an aquifer system.</title>
        <authorList>
            <person name="Anantharaman K."/>
            <person name="Brown C.T."/>
            <person name="Hug L.A."/>
            <person name="Sharon I."/>
            <person name="Castelle C.J."/>
            <person name="Probst A.J."/>
            <person name="Thomas B.C."/>
            <person name="Singh A."/>
            <person name="Wilkins M.J."/>
            <person name="Karaoz U."/>
            <person name="Brodie E.L."/>
            <person name="Williams K.H."/>
            <person name="Hubbard S.S."/>
            <person name="Banfield J.F."/>
        </authorList>
    </citation>
    <scope>NUCLEOTIDE SEQUENCE [LARGE SCALE GENOMIC DNA]</scope>
</reference>
<evidence type="ECO:0000313" key="1">
    <source>
        <dbReference type="EMBL" id="OGD03786.1"/>
    </source>
</evidence>
<gene>
    <name evidence="1" type="ORF">A2989_03840</name>
</gene>
<proteinExistence type="predicted"/>
<name>A0A1F4ZCW7_9BACT</name>
<sequence>MAPSLNKDDINLLKGVFATKIDLSAMEKRQDQKFVTKTDLGGLWQKVERKFEQLEGILVKSFQETEGRLQLLEKEVGIPSHN</sequence>
<organism evidence="1 2">
    <name type="scientific">Candidatus Amesbacteria bacterium RIFCSPLOWO2_01_FULL_48_25</name>
    <dbReference type="NCBI Taxonomy" id="1797259"/>
    <lineage>
        <taxon>Bacteria</taxon>
        <taxon>Candidatus Amesiibacteriota</taxon>
    </lineage>
</organism>
<dbReference type="Proteomes" id="UP000177080">
    <property type="component" value="Unassembled WGS sequence"/>
</dbReference>
<dbReference type="EMBL" id="MEXN01000005">
    <property type="protein sequence ID" value="OGD03786.1"/>
    <property type="molecule type" value="Genomic_DNA"/>
</dbReference>
<dbReference type="STRING" id="1797259.A2989_03840"/>
<dbReference type="AlphaFoldDB" id="A0A1F4ZCW7"/>
<evidence type="ECO:0000313" key="2">
    <source>
        <dbReference type="Proteomes" id="UP000177080"/>
    </source>
</evidence>
<comment type="caution">
    <text evidence="1">The sequence shown here is derived from an EMBL/GenBank/DDBJ whole genome shotgun (WGS) entry which is preliminary data.</text>
</comment>
<protein>
    <submittedName>
        <fullName evidence="1">Uncharacterized protein</fullName>
    </submittedName>
</protein>